<dbReference type="PANTHER" id="PTHR24421">
    <property type="entry name" value="NITRATE/NITRITE SENSOR PROTEIN NARX-RELATED"/>
    <property type="match status" value="1"/>
</dbReference>
<keyword evidence="4" id="KW-0418">Kinase</keyword>
<comment type="caution">
    <text evidence="8">The sequence shown here is derived from an EMBL/GenBank/DDBJ whole genome shotgun (WGS) entry which is preliminary data.</text>
</comment>
<gene>
    <name evidence="8" type="ORF">BBK14_15095</name>
</gene>
<keyword evidence="9" id="KW-1185">Reference proteome</keyword>
<name>A0A1S1QPB1_9ACTN</name>
<dbReference type="GO" id="GO:0004673">
    <property type="term" value="F:protein histidine kinase activity"/>
    <property type="evidence" value="ECO:0007669"/>
    <property type="project" value="UniProtKB-EC"/>
</dbReference>
<proteinExistence type="predicted"/>
<dbReference type="SMART" id="SM00387">
    <property type="entry name" value="HATPase_c"/>
    <property type="match status" value="1"/>
</dbReference>
<dbReference type="SUPFAM" id="SSF55874">
    <property type="entry name" value="ATPase domain of HSP90 chaperone/DNA topoisomerase II/histidine kinase"/>
    <property type="match status" value="1"/>
</dbReference>
<accession>A0A1S1QPB1</accession>
<dbReference type="AlphaFoldDB" id="A0A1S1QPB1"/>
<dbReference type="InterPro" id="IPR004358">
    <property type="entry name" value="Sig_transdc_His_kin-like_C"/>
</dbReference>
<keyword evidence="5" id="KW-0902">Two-component regulatory system</keyword>
<dbReference type="Pfam" id="PF02518">
    <property type="entry name" value="HATPase_c"/>
    <property type="match status" value="1"/>
</dbReference>
<evidence type="ECO:0000259" key="7">
    <source>
        <dbReference type="PROSITE" id="PS50109"/>
    </source>
</evidence>
<dbReference type="EC" id="2.7.13.3" evidence="2"/>
<comment type="catalytic activity">
    <reaction evidence="1">
        <text>ATP + protein L-histidine = ADP + protein N-phospho-L-histidine.</text>
        <dbReference type="EC" id="2.7.13.3"/>
    </reaction>
</comment>
<dbReference type="PRINTS" id="PR00344">
    <property type="entry name" value="BCTRLSENSOR"/>
</dbReference>
<reference evidence="9" key="1">
    <citation type="submission" date="2016-07" db="EMBL/GenBank/DDBJ databases">
        <title>Frankia sp. NRRL B-16219 Genome sequencing.</title>
        <authorList>
            <person name="Ghodhbane-Gtari F."/>
            <person name="Swanson E."/>
            <person name="Gueddou A."/>
            <person name="Louati M."/>
            <person name="Nouioui I."/>
            <person name="Hezbri K."/>
            <person name="Abebe-Akele F."/>
            <person name="Simpson S."/>
            <person name="Morris K."/>
            <person name="Thomas K."/>
            <person name="Gtari M."/>
            <person name="Tisa L.S."/>
        </authorList>
    </citation>
    <scope>NUCLEOTIDE SEQUENCE [LARGE SCALE GENOMIC DNA]</scope>
    <source>
        <strain evidence="9">NRRL B-16219</strain>
    </source>
</reference>
<organism evidence="8 9">
    <name type="scientific">Parafrankia soli</name>
    <dbReference type="NCBI Taxonomy" id="2599596"/>
    <lineage>
        <taxon>Bacteria</taxon>
        <taxon>Bacillati</taxon>
        <taxon>Actinomycetota</taxon>
        <taxon>Actinomycetes</taxon>
        <taxon>Frankiales</taxon>
        <taxon>Frankiaceae</taxon>
        <taxon>Parafrankia</taxon>
    </lineage>
</organism>
<protein>
    <recommendedName>
        <fullName evidence="2">histidine kinase</fullName>
        <ecNumber evidence="2">2.7.13.3</ecNumber>
    </recommendedName>
</protein>
<feature type="region of interest" description="Disordered" evidence="6">
    <location>
        <begin position="92"/>
        <end position="115"/>
    </location>
</feature>
<dbReference type="Proteomes" id="UP000179769">
    <property type="component" value="Unassembled WGS sequence"/>
</dbReference>
<evidence type="ECO:0000256" key="4">
    <source>
        <dbReference type="ARBA" id="ARBA00022777"/>
    </source>
</evidence>
<dbReference type="PROSITE" id="PS50109">
    <property type="entry name" value="HIS_KIN"/>
    <property type="match status" value="1"/>
</dbReference>
<evidence type="ECO:0000313" key="8">
    <source>
        <dbReference type="EMBL" id="OHV35547.1"/>
    </source>
</evidence>
<evidence type="ECO:0000256" key="3">
    <source>
        <dbReference type="ARBA" id="ARBA00022679"/>
    </source>
</evidence>
<dbReference type="RefSeq" id="WP_071062139.1">
    <property type="nucleotide sequence ID" value="NZ_MAXA01000125.1"/>
</dbReference>
<dbReference type="InterPro" id="IPR005467">
    <property type="entry name" value="His_kinase_dom"/>
</dbReference>
<evidence type="ECO:0000313" key="9">
    <source>
        <dbReference type="Proteomes" id="UP000179769"/>
    </source>
</evidence>
<dbReference type="OrthoDB" id="3217947at2"/>
<dbReference type="EMBL" id="MAXA01000125">
    <property type="protein sequence ID" value="OHV35547.1"/>
    <property type="molecule type" value="Genomic_DNA"/>
</dbReference>
<evidence type="ECO:0000256" key="6">
    <source>
        <dbReference type="SAM" id="MobiDB-lite"/>
    </source>
</evidence>
<feature type="domain" description="Histidine kinase" evidence="7">
    <location>
        <begin position="26"/>
        <end position="108"/>
    </location>
</feature>
<dbReference type="InterPro" id="IPR003594">
    <property type="entry name" value="HATPase_dom"/>
</dbReference>
<evidence type="ECO:0000256" key="1">
    <source>
        <dbReference type="ARBA" id="ARBA00000085"/>
    </source>
</evidence>
<dbReference type="CDD" id="cd16917">
    <property type="entry name" value="HATPase_UhpB-NarQ-NarX-like"/>
    <property type="match status" value="1"/>
</dbReference>
<evidence type="ECO:0000256" key="5">
    <source>
        <dbReference type="ARBA" id="ARBA00023012"/>
    </source>
</evidence>
<sequence length="115" mass="11223">MTGTESLNGQRLPRQTEAAAYFACLEAMQNAAKHAPGAAVCVDIGLADGVLSFTVSDDGPGFDPAAPEGGGTGLLGMADRVGAAGGALSIRSAPGNGTTVSGRLPASPLPPWSAG</sequence>
<dbReference type="InterPro" id="IPR050482">
    <property type="entry name" value="Sensor_HK_TwoCompSys"/>
</dbReference>
<evidence type="ECO:0000256" key="2">
    <source>
        <dbReference type="ARBA" id="ARBA00012438"/>
    </source>
</evidence>
<keyword evidence="3" id="KW-0808">Transferase</keyword>
<dbReference type="GO" id="GO:0000160">
    <property type="term" value="P:phosphorelay signal transduction system"/>
    <property type="evidence" value="ECO:0007669"/>
    <property type="project" value="UniProtKB-KW"/>
</dbReference>
<dbReference type="InterPro" id="IPR036890">
    <property type="entry name" value="HATPase_C_sf"/>
</dbReference>
<dbReference type="Gene3D" id="3.30.565.10">
    <property type="entry name" value="Histidine kinase-like ATPase, C-terminal domain"/>
    <property type="match status" value="1"/>
</dbReference>